<dbReference type="EMBL" id="VITO01000009">
    <property type="protein sequence ID" value="TWB25645.1"/>
    <property type="molecule type" value="Genomic_DNA"/>
</dbReference>
<dbReference type="PANTHER" id="PTHR43008:SF4">
    <property type="entry name" value="CHAIN DEHYDROGENASE, PUTATIVE (AFU_ORTHOLOGUE AFUA_4G08710)-RELATED"/>
    <property type="match status" value="1"/>
</dbReference>
<evidence type="ECO:0000313" key="8">
    <source>
        <dbReference type="Proteomes" id="UP000320516"/>
    </source>
</evidence>
<sequence>MARTVLVTGSASGIGLAVRRRLEAAGDRVIGADIRDAEIEADLATADGRRWLVERAHALAPEGLDGVVANAGISRPDRPEETLAVNYFGAVATLEGLRPLLALSSRGRAVATCSTAALLPVGDAVAATCLTGDEAAALAVLSDSPEVAYPASKKALALWLRRTAVHPEWAGAGILLNGVAPGVVETPMTAQLLADAQMRAVIDQTNPMAVPGFARPDEIAELIIYLLGFEGHYLLGQIIFNDGGTDALMRPDRF</sequence>
<dbReference type="InterPro" id="IPR036291">
    <property type="entry name" value="NAD(P)-bd_dom_sf"/>
</dbReference>
<gene>
    <name evidence="5" type="ORF">FBZ87_11617</name>
    <name evidence="4" type="ORF">FBZ88_10942</name>
    <name evidence="3" type="ORF">FBZ89_11071</name>
</gene>
<evidence type="ECO:0000313" key="7">
    <source>
        <dbReference type="Proteomes" id="UP000319859"/>
    </source>
</evidence>
<dbReference type="Pfam" id="PF13561">
    <property type="entry name" value="adh_short_C2"/>
    <property type="match status" value="1"/>
</dbReference>
<dbReference type="EMBL" id="VITN01000010">
    <property type="protein sequence ID" value="TWB18426.1"/>
    <property type="molecule type" value="Genomic_DNA"/>
</dbReference>
<dbReference type="RefSeq" id="WP_145613643.1">
    <property type="nucleotide sequence ID" value="NZ_VITN01000010.1"/>
</dbReference>
<evidence type="ECO:0000313" key="4">
    <source>
        <dbReference type="EMBL" id="TWB25645.1"/>
    </source>
</evidence>
<proteinExistence type="inferred from homology"/>
<evidence type="ECO:0000256" key="1">
    <source>
        <dbReference type="ARBA" id="ARBA00006484"/>
    </source>
</evidence>
<dbReference type="PANTHER" id="PTHR43008">
    <property type="entry name" value="BENZIL REDUCTASE"/>
    <property type="match status" value="1"/>
</dbReference>
<dbReference type="InterPro" id="IPR002347">
    <property type="entry name" value="SDR_fam"/>
</dbReference>
<evidence type="ECO:0000256" key="2">
    <source>
        <dbReference type="ARBA" id="ARBA00023002"/>
    </source>
</evidence>
<name>A0A560J498_9PROT</name>
<keyword evidence="6" id="KW-1185">Reference proteome</keyword>
<organism evidence="5 8">
    <name type="scientific">Nitrospirillum amazonense</name>
    <dbReference type="NCBI Taxonomy" id="28077"/>
    <lineage>
        <taxon>Bacteria</taxon>
        <taxon>Pseudomonadati</taxon>
        <taxon>Pseudomonadota</taxon>
        <taxon>Alphaproteobacteria</taxon>
        <taxon>Rhodospirillales</taxon>
        <taxon>Azospirillaceae</taxon>
        <taxon>Nitrospirillum</taxon>
    </lineage>
</organism>
<comment type="similarity">
    <text evidence="1">Belongs to the short-chain dehydrogenases/reductases (SDR) family.</text>
</comment>
<reference evidence="6 7" key="1">
    <citation type="submission" date="2019-06" db="EMBL/GenBank/DDBJ databases">
        <title>Genomic Encyclopedia of Type Strains, Phase IV (KMG-V): Genome sequencing to study the core and pangenomes of soil and plant-associated prokaryotes.</title>
        <authorList>
            <person name="Whitman W."/>
        </authorList>
    </citation>
    <scope>NUCLEOTIDE SEQUENCE [LARGE SCALE GENOMIC DNA]</scope>
    <source>
        <strain evidence="4 6">BR 11865</strain>
        <strain evidence="3 7">BR 11880</strain>
        <strain evidence="5 8">BR 12005</strain>
    </source>
</reference>
<accession>A0A560J498</accession>
<dbReference type="SUPFAM" id="SSF51735">
    <property type="entry name" value="NAD(P)-binding Rossmann-fold domains"/>
    <property type="match status" value="1"/>
</dbReference>
<dbReference type="GO" id="GO:0050664">
    <property type="term" value="F:oxidoreductase activity, acting on NAD(P)H, oxygen as acceptor"/>
    <property type="evidence" value="ECO:0007669"/>
    <property type="project" value="TreeGrafter"/>
</dbReference>
<evidence type="ECO:0000313" key="5">
    <source>
        <dbReference type="EMBL" id="TWB66053.1"/>
    </source>
</evidence>
<dbReference type="Proteomes" id="UP000316545">
    <property type="component" value="Unassembled WGS sequence"/>
</dbReference>
<evidence type="ECO:0000313" key="6">
    <source>
        <dbReference type="Proteomes" id="UP000316545"/>
    </source>
</evidence>
<dbReference type="Gene3D" id="3.40.50.720">
    <property type="entry name" value="NAD(P)-binding Rossmann-like Domain"/>
    <property type="match status" value="1"/>
</dbReference>
<dbReference type="Proteomes" id="UP000320516">
    <property type="component" value="Unassembled WGS sequence"/>
</dbReference>
<keyword evidence="2" id="KW-0560">Oxidoreductase</keyword>
<dbReference type="OrthoDB" id="9809287at2"/>
<dbReference type="AlphaFoldDB" id="A0A560J498"/>
<dbReference type="PRINTS" id="PR00081">
    <property type="entry name" value="GDHRDH"/>
</dbReference>
<protein>
    <submittedName>
        <fullName evidence="5">NAD(P)-dependent dehydrogenase (Short-subunit alcohol dehydrogenase family)</fullName>
    </submittedName>
</protein>
<evidence type="ECO:0000313" key="3">
    <source>
        <dbReference type="EMBL" id="TWB18426.1"/>
    </source>
</evidence>
<dbReference type="EMBL" id="VITV01000016">
    <property type="protein sequence ID" value="TWB66053.1"/>
    <property type="molecule type" value="Genomic_DNA"/>
</dbReference>
<comment type="caution">
    <text evidence="5">The sequence shown here is derived from an EMBL/GenBank/DDBJ whole genome shotgun (WGS) entry which is preliminary data.</text>
</comment>
<dbReference type="Proteomes" id="UP000319859">
    <property type="component" value="Unassembled WGS sequence"/>
</dbReference>